<name>A0ABP7CA09_9ACTN</name>
<feature type="transmembrane region" description="Helical" evidence="1">
    <location>
        <begin position="20"/>
        <end position="50"/>
    </location>
</feature>
<sequence>MIALYPQFLPTDQPLLVTTALLALFQVAVEIVLYLALAAVSGTTLVALGLRMVVEGRCW</sequence>
<organism evidence="2 3">
    <name type="scientific">Nonomuraea antimicrobica</name>
    <dbReference type="NCBI Taxonomy" id="561173"/>
    <lineage>
        <taxon>Bacteria</taxon>
        <taxon>Bacillati</taxon>
        <taxon>Actinomycetota</taxon>
        <taxon>Actinomycetes</taxon>
        <taxon>Streptosporangiales</taxon>
        <taxon>Streptosporangiaceae</taxon>
        <taxon>Nonomuraea</taxon>
    </lineage>
</organism>
<reference evidence="3" key="1">
    <citation type="journal article" date="2019" name="Int. J. Syst. Evol. Microbiol.">
        <title>The Global Catalogue of Microorganisms (GCM) 10K type strain sequencing project: providing services to taxonomists for standard genome sequencing and annotation.</title>
        <authorList>
            <consortium name="The Broad Institute Genomics Platform"/>
            <consortium name="The Broad Institute Genome Sequencing Center for Infectious Disease"/>
            <person name="Wu L."/>
            <person name="Ma J."/>
        </authorList>
    </citation>
    <scope>NUCLEOTIDE SEQUENCE [LARGE SCALE GENOMIC DNA]</scope>
    <source>
        <strain evidence="3">JCM 16904</strain>
    </source>
</reference>
<dbReference type="RefSeq" id="WP_344884677.1">
    <property type="nucleotide sequence ID" value="NZ_BAAAZP010000101.1"/>
</dbReference>
<comment type="caution">
    <text evidence="2">The sequence shown here is derived from an EMBL/GenBank/DDBJ whole genome shotgun (WGS) entry which is preliminary data.</text>
</comment>
<protein>
    <submittedName>
        <fullName evidence="2">Uncharacterized protein</fullName>
    </submittedName>
</protein>
<gene>
    <name evidence="2" type="ORF">GCM10022224_056930</name>
</gene>
<evidence type="ECO:0000313" key="3">
    <source>
        <dbReference type="Proteomes" id="UP001500902"/>
    </source>
</evidence>
<evidence type="ECO:0000256" key="1">
    <source>
        <dbReference type="SAM" id="Phobius"/>
    </source>
</evidence>
<proteinExistence type="predicted"/>
<keyword evidence="1" id="KW-0812">Transmembrane</keyword>
<keyword evidence="1" id="KW-0472">Membrane</keyword>
<accession>A0ABP7CA09</accession>
<dbReference type="EMBL" id="BAAAZP010000101">
    <property type="protein sequence ID" value="GAA3684810.1"/>
    <property type="molecule type" value="Genomic_DNA"/>
</dbReference>
<keyword evidence="3" id="KW-1185">Reference proteome</keyword>
<dbReference type="Proteomes" id="UP001500902">
    <property type="component" value="Unassembled WGS sequence"/>
</dbReference>
<evidence type="ECO:0000313" key="2">
    <source>
        <dbReference type="EMBL" id="GAA3684810.1"/>
    </source>
</evidence>
<keyword evidence="1" id="KW-1133">Transmembrane helix</keyword>